<comment type="caution">
    <text evidence="1">The sequence shown here is derived from an EMBL/GenBank/DDBJ whole genome shotgun (WGS) entry which is preliminary data.</text>
</comment>
<dbReference type="RefSeq" id="WP_277864773.1">
    <property type="nucleotide sequence ID" value="NZ_JARRAG010000007.1"/>
</dbReference>
<evidence type="ECO:0000313" key="2">
    <source>
        <dbReference type="Proteomes" id="UP001216907"/>
    </source>
</evidence>
<proteinExistence type="predicted"/>
<reference evidence="1 2" key="1">
    <citation type="submission" date="2023-03" db="EMBL/GenBank/DDBJ databases">
        <title>Paludisphaera mucosa sp. nov. a novel planctomycete from northern fen.</title>
        <authorList>
            <person name="Ivanova A."/>
        </authorList>
    </citation>
    <scope>NUCLEOTIDE SEQUENCE [LARGE SCALE GENOMIC DNA]</scope>
    <source>
        <strain evidence="1 2">Pla2</strain>
    </source>
</reference>
<sequence>MKLQLTDKCGRVLAEFEAHDGPTLRWGLNPAIDAVGQEPGPKRLEVQIWDERRGLWTGPHLPTSNDERWVEPLKSDAAAKWLWERLQFSLNLDTADPRGFKAAYGTNPTSH</sequence>
<gene>
    <name evidence="1" type="ORF">PZE19_32215</name>
</gene>
<dbReference type="Proteomes" id="UP001216907">
    <property type="component" value="Unassembled WGS sequence"/>
</dbReference>
<keyword evidence="2" id="KW-1185">Reference proteome</keyword>
<organism evidence="1 2">
    <name type="scientific">Paludisphaera mucosa</name>
    <dbReference type="NCBI Taxonomy" id="3030827"/>
    <lineage>
        <taxon>Bacteria</taxon>
        <taxon>Pseudomonadati</taxon>
        <taxon>Planctomycetota</taxon>
        <taxon>Planctomycetia</taxon>
        <taxon>Isosphaerales</taxon>
        <taxon>Isosphaeraceae</taxon>
        <taxon>Paludisphaera</taxon>
    </lineage>
</organism>
<evidence type="ECO:0000313" key="1">
    <source>
        <dbReference type="EMBL" id="MDG3008454.1"/>
    </source>
</evidence>
<dbReference type="EMBL" id="JARRAG010000007">
    <property type="protein sequence ID" value="MDG3008454.1"/>
    <property type="molecule type" value="Genomic_DNA"/>
</dbReference>
<protein>
    <submittedName>
        <fullName evidence="1">Uncharacterized protein</fullName>
    </submittedName>
</protein>
<name>A0ABT6FLP4_9BACT</name>
<accession>A0ABT6FLP4</accession>